<dbReference type="PANTHER" id="PTHR48079:SF6">
    <property type="entry name" value="NAD(P)-BINDING DOMAIN-CONTAINING PROTEIN-RELATED"/>
    <property type="match status" value="1"/>
</dbReference>
<evidence type="ECO:0000313" key="2">
    <source>
        <dbReference type="EMBL" id="MBB5347214.1"/>
    </source>
</evidence>
<dbReference type="SUPFAM" id="SSF51735">
    <property type="entry name" value="NAD(P)-binding Rossmann-fold domains"/>
    <property type="match status" value="1"/>
</dbReference>
<organism evidence="2 3">
    <name type="scientific">Desulfoprunum benzoelyticum</name>
    <dbReference type="NCBI Taxonomy" id="1506996"/>
    <lineage>
        <taxon>Bacteria</taxon>
        <taxon>Pseudomonadati</taxon>
        <taxon>Thermodesulfobacteriota</taxon>
        <taxon>Desulfobulbia</taxon>
        <taxon>Desulfobulbales</taxon>
        <taxon>Desulfobulbaceae</taxon>
        <taxon>Desulfoprunum</taxon>
    </lineage>
</organism>
<dbReference type="GO" id="GO:0004029">
    <property type="term" value="F:aldehyde dehydrogenase (NAD+) activity"/>
    <property type="evidence" value="ECO:0007669"/>
    <property type="project" value="TreeGrafter"/>
</dbReference>
<reference evidence="2 3" key="1">
    <citation type="submission" date="2020-08" db="EMBL/GenBank/DDBJ databases">
        <title>Genomic Encyclopedia of Type Strains, Phase IV (KMG-IV): sequencing the most valuable type-strain genomes for metagenomic binning, comparative biology and taxonomic classification.</title>
        <authorList>
            <person name="Goeker M."/>
        </authorList>
    </citation>
    <scope>NUCLEOTIDE SEQUENCE [LARGE SCALE GENOMIC DNA]</scope>
    <source>
        <strain evidence="2 3">DSM 28570</strain>
    </source>
</reference>
<dbReference type="Gene3D" id="3.40.50.720">
    <property type="entry name" value="NAD(P)-binding Rossmann-like Domain"/>
    <property type="match status" value="1"/>
</dbReference>
<name>A0A840UUY5_9BACT</name>
<gene>
    <name evidence="2" type="ORF">HNQ81_000927</name>
</gene>
<dbReference type="Proteomes" id="UP000539642">
    <property type="component" value="Unassembled WGS sequence"/>
</dbReference>
<dbReference type="InterPro" id="IPR036291">
    <property type="entry name" value="NAD(P)-bd_dom_sf"/>
</dbReference>
<dbReference type="AlphaFoldDB" id="A0A840UUY5"/>
<keyword evidence="3" id="KW-1185">Reference proteome</keyword>
<evidence type="ECO:0000313" key="3">
    <source>
        <dbReference type="Proteomes" id="UP000539642"/>
    </source>
</evidence>
<dbReference type="PANTHER" id="PTHR48079">
    <property type="entry name" value="PROTEIN YEEZ"/>
    <property type="match status" value="1"/>
</dbReference>
<evidence type="ECO:0000259" key="1">
    <source>
        <dbReference type="Pfam" id="PF01370"/>
    </source>
</evidence>
<dbReference type="InterPro" id="IPR001509">
    <property type="entry name" value="Epimerase_deHydtase"/>
</dbReference>
<accession>A0A840UUY5</accession>
<dbReference type="EMBL" id="JACHEO010000003">
    <property type="protein sequence ID" value="MBB5347214.1"/>
    <property type="molecule type" value="Genomic_DNA"/>
</dbReference>
<dbReference type="GO" id="GO:0005737">
    <property type="term" value="C:cytoplasm"/>
    <property type="evidence" value="ECO:0007669"/>
    <property type="project" value="TreeGrafter"/>
</dbReference>
<protein>
    <submittedName>
        <fullName evidence="2">Nucleoside-diphosphate-sugar epimerase</fullName>
    </submittedName>
</protein>
<feature type="domain" description="NAD-dependent epimerase/dehydratase" evidence="1">
    <location>
        <begin position="11"/>
        <end position="235"/>
    </location>
</feature>
<sequence length="335" mass="37526">MKYPLPDNSSVLITGATGFTGRWLVDKLLNEKVRVKVIARPSRRAEELKALGCEVFEGQIYDPATVAAACRDIDYIIHIAAAFREAGISDDIYGKVHVDATKLLARAATAIPGFKRFVHVSTMGVHGHIENPPANEESPYGPGDLYQETKLEAELWLRDFAKKSGMSLAVIRPTGIYGPGDRRLLKVFKMAQWPVFPILGYGKCLYHLTHVEDLTNSFLLAATHPAAENEVFLCGDPEAISLVDMVGISAEVTGHMPKILRLPVTPFFWLGDLCELVCKPLKIEPPIYRRRVAFYTKDRSFDTSKIRTRLGFENVYSNRSGIIETVKWYQDKGWL</sequence>
<dbReference type="Pfam" id="PF01370">
    <property type="entry name" value="Epimerase"/>
    <property type="match status" value="1"/>
</dbReference>
<proteinExistence type="predicted"/>
<comment type="caution">
    <text evidence="2">The sequence shown here is derived from an EMBL/GenBank/DDBJ whole genome shotgun (WGS) entry which is preliminary data.</text>
</comment>
<dbReference type="InterPro" id="IPR051783">
    <property type="entry name" value="NAD(P)-dependent_oxidoreduct"/>
</dbReference>
<dbReference type="RefSeq" id="WP_183348773.1">
    <property type="nucleotide sequence ID" value="NZ_JACHEO010000003.1"/>
</dbReference>